<comment type="caution">
    <text evidence="8">The sequence shown here is derived from an EMBL/GenBank/DDBJ whole genome shotgun (WGS) entry which is preliminary data.</text>
</comment>
<evidence type="ECO:0000313" key="9">
    <source>
        <dbReference type="Proteomes" id="UP000664169"/>
    </source>
</evidence>
<dbReference type="AlphaFoldDB" id="A0A8H3FAT6"/>
<dbReference type="SMART" id="SM00724">
    <property type="entry name" value="TLC"/>
    <property type="match status" value="1"/>
</dbReference>
<feature type="transmembrane region" description="Helical" evidence="6">
    <location>
        <begin position="72"/>
        <end position="93"/>
    </location>
</feature>
<dbReference type="GO" id="GO:0016020">
    <property type="term" value="C:membrane"/>
    <property type="evidence" value="ECO:0007669"/>
    <property type="project" value="UniProtKB-SubCell"/>
</dbReference>
<accession>A0A8H3FAT6</accession>
<evidence type="ECO:0000256" key="3">
    <source>
        <dbReference type="ARBA" id="ARBA00022989"/>
    </source>
</evidence>
<feature type="transmembrane region" description="Helical" evidence="6">
    <location>
        <begin position="202"/>
        <end position="222"/>
    </location>
</feature>
<dbReference type="GO" id="GO:0055088">
    <property type="term" value="P:lipid homeostasis"/>
    <property type="evidence" value="ECO:0007669"/>
    <property type="project" value="TreeGrafter"/>
</dbReference>
<keyword evidence="2 5" id="KW-0812">Transmembrane</keyword>
<dbReference type="Proteomes" id="UP000664169">
    <property type="component" value="Unassembled WGS sequence"/>
</dbReference>
<evidence type="ECO:0000313" key="8">
    <source>
        <dbReference type="EMBL" id="CAF9921124.1"/>
    </source>
</evidence>
<keyword evidence="3 6" id="KW-1133">Transmembrane helix</keyword>
<dbReference type="PANTHER" id="PTHR13439:SF0">
    <property type="entry name" value="TOPOISOMERASE I DAMAGE AFFECTED PROTEIN 4"/>
    <property type="match status" value="1"/>
</dbReference>
<feature type="transmembrane region" description="Helical" evidence="6">
    <location>
        <begin position="37"/>
        <end position="60"/>
    </location>
</feature>
<dbReference type="InterPro" id="IPR050846">
    <property type="entry name" value="TLCD"/>
</dbReference>
<dbReference type="EMBL" id="CAJPDQ010000016">
    <property type="protein sequence ID" value="CAF9921124.1"/>
    <property type="molecule type" value="Genomic_DNA"/>
</dbReference>
<evidence type="ECO:0000256" key="6">
    <source>
        <dbReference type="SAM" id="Phobius"/>
    </source>
</evidence>
<evidence type="ECO:0000256" key="5">
    <source>
        <dbReference type="PROSITE-ProRule" id="PRU00205"/>
    </source>
</evidence>
<evidence type="ECO:0000256" key="1">
    <source>
        <dbReference type="ARBA" id="ARBA00004141"/>
    </source>
</evidence>
<dbReference type="InterPro" id="IPR006634">
    <property type="entry name" value="TLC-dom"/>
</dbReference>
<dbReference type="GO" id="GO:0005783">
    <property type="term" value="C:endoplasmic reticulum"/>
    <property type="evidence" value="ECO:0007669"/>
    <property type="project" value="TreeGrafter"/>
</dbReference>
<sequence>MRDPFGQAPQFLQAWARPLAEPPLNLKTLPLHIHEVLAAWIFYTVLSYIVSPILSTALFPQIYRGFSRRTQVSWHVHAVSFFQAILICVLAIYVLRYDYELAGGSTDWRGRLFGYSGAAGLVQAMAAGYFLWDVWVSTVDFRIHGPGSLAHAISALVVTTIGFRPFANYYGLVFILYELSTPFLNIHWFLDKLQMTGSRAQWYNGMILLVTFGSCRLLWGTYQSYKIYSDLWNAVYKVNPNPIDTVRAGHTSALIDDLNHDNNIPMTVAIFYLASNTLLVFLNFYWFNAMIAAVTKRFKKPAGKKQ</sequence>
<evidence type="ECO:0000259" key="7">
    <source>
        <dbReference type="PROSITE" id="PS50922"/>
    </source>
</evidence>
<protein>
    <recommendedName>
        <fullName evidence="7">TLC domain-containing protein</fullName>
    </recommendedName>
</protein>
<feature type="domain" description="TLC" evidence="7">
    <location>
        <begin position="69"/>
        <end position="299"/>
    </location>
</feature>
<keyword evidence="9" id="KW-1185">Reference proteome</keyword>
<proteinExistence type="predicted"/>
<comment type="subcellular location">
    <subcellularLocation>
        <location evidence="1">Membrane</location>
        <topology evidence="1">Multi-pass membrane protein</topology>
    </subcellularLocation>
</comment>
<evidence type="ECO:0000256" key="2">
    <source>
        <dbReference type="ARBA" id="ARBA00022692"/>
    </source>
</evidence>
<evidence type="ECO:0000256" key="4">
    <source>
        <dbReference type="ARBA" id="ARBA00023136"/>
    </source>
</evidence>
<dbReference type="Pfam" id="PF03798">
    <property type="entry name" value="TRAM_LAG1_CLN8"/>
    <property type="match status" value="1"/>
</dbReference>
<keyword evidence="4 5" id="KW-0472">Membrane</keyword>
<dbReference type="PANTHER" id="PTHR13439">
    <property type="entry name" value="CT120 PROTEIN"/>
    <property type="match status" value="1"/>
</dbReference>
<gene>
    <name evidence="8" type="ORF">GOMPHAMPRED_002236</name>
</gene>
<feature type="transmembrane region" description="Helical" evidence="6">
    <location>
        <begin position="169"/>
        <end position="190"/>
    </location>
</feature>
<feature type="transmembrane region" description="Helical" evidence="6">
    <location>
        <begin position="113"/>
        <end position="132"/>
    </location>
</feature>
<reference evidence="8" key="1">
    <citation type="submission" date="2021-03" db="EMBL/GenBank/DDBJ databases">
        <authorList>
            <person name="Tagirdzhanova G."/>
        </authorList>
    </citation>
    <scope>NUCLEOTIDE SEQUENCE</scope>
</reference>
<organism evidence="8 9">
    <name type="scientific">Gomphillus americanus</name>
    <dbReference type="NCBI Taxonomy" id="1940652"/>
    <lineage>
        <taxon>Eukaryota</taxon>
        <taxon>Fungi</taxon>
        <taxon>Dikarya</taxon>
        <taxon>Ascomycota</taxon>
        <taxon>Pezizomycotina</taxon>
        <taxon>Lecanoromycetes</taxon>
        <taxon>OSLEUM clade</taxon>
        <taxon>Ostropomycetidae</taxon>
        <taxon>Ostropales</taxon>
        <taxon>Graphidaceae</taxon>
        <taxon>Gomphilloideae</taxon>
        <taxon>Gomphillus</taxon>
    </lineage>
</organism>
<dbReference type="OrthoDB" id="10266980at2759"/>
<name>A0A8H3FAT6_9LECA</name>
<feature type="transmembrane region" description="Helical" evidence="6">
    <location>
        <begin position="269"/>
        <end position="295"/>
    </location>
</feature>
<feature type="transmembrane region" description="Helical" evidence="6">
    <location>
        <begin position="144"/>
        <end position="163"/>
    </location>
</feature>
<dbReference type="PROSITE" id="PS50922">
    <property type="entry name" value="TLC"/>
    <property type="match status" value="1"/>
</dbReference>